<dbReference type="AlphaFoldDB" id="A0A5E7C124"/>
<evidence type="ECO:0000313" key="2">
    <source>
        <dbReference type="EMBL" id="VVN94164.1"/>
    </source>
</evidence>
<sequence>MMTLDKRTADTLAREAASRAGERAQRLDQINDRFDRLVKTGAVQPEKYNIAPINPSSMTNFFVS</sequence>
<protein>
    <submittedName>
        <fullName evidence="2">Uncharacterized protein</fullName>
    </submittedName>
</protein>
<gene>
    <name evidence="2" type="ORF">PS712_02129</name>
</gene>
<dbReference type="Proteomes" id="UP000326018">
    <property type="component" value="Unassembled WGS sequence"/>
</dbReference>
<reference evidence="2 3" key="1">
    <citation type="submission" date="2019-09" db="EMBL/GenBank/DDBJ databases">
        <authorList>
            <person name="Chandra G."/>
            <person name="Truman W A."/>
        </authorList>
    </citation>
    <scope>NUCLEOTIDE SEQUENCE [LARGE SCALE GENOMIC DNA]</scope>
    <source>
        <strain evidence="2">PS712</strain>
    </source>
</reference>
<name>A0A5E7C124_PSEFL</name>
<accession>A0A5E7C124</accession>
<feature type="region of interest" description="Disordered" evidence="1">
    <location>
        <begin position="1"/>
        <end position="24"/>
    </location>
</feature>
<dbReference type="EMBL" id="CABVIB010000009">
    <property type="protein sequence ID" value="VVN94164.1"/>
    <property type="molecule type" value="Genomic_DNA"/>
</dbReference>
<organism evidence="2 3">
    <name type="scientific">Pseudomonas fluorescens</name>
    <dbReference type="NCBI Taxonomy" id="294"/>
    <lineage>
        <taxon>Bacteria</taxon>
        <taxon>Pseudomonadati</taxon>
        <taxon>Pseudomonadota</taxon>
        <taxon>Gammaproteobacteria</taxon>
        <taxon>Pseudomonadales</taxon>
        <taxon>Pseudomonadaceae</taxon>
        <taxon>Pseudomonas</taxon>
    </lineage>
</organism>
<proteinExistence type="predicted"/>
<evidence type="ECO:0000313" key="3">
    <source>
        <dbReference type="Proteomes" id="UP000326018"/>
    </source>
</evidence>
<evidence type="ECO:0000256" key="1">
    <source>
        <dbReference type="SAM" id="MobiDB-lite"/>
    </source>
</evidence>